<comment type="caution">
    <text evidence="1">The sequence shown here is derived from an EMBL/GenBank/DDBJ whole genome shotgun (WGS) entry which is preliminary data.</text>
</comment>
<gene>
    <name evidence="1" type="ORF">LCGC14_2956830</name>
</gene>
<dbReference type="EMBL" id="LAZR01059741">
    <property type="protein sequence ID" value="KKK67161.1"/>
    <property type="molecule type" value="Genomic_DNA"/>
</dbReference>
<feature type="non-terminal residue" evidence="1">
    <location>
        <position position="1"/>
    </location>
</feature>
<sequence length="111" mass="11697">QQMAMEVLGGNPIITNAKGGSAWITKNESIKISSIIWRNLVTSGATLVLTNGGVTTTISNILIKRTTEATAVGTINVMSVITEPIVISNLFIHTNSGPTDCAGGTLEIWKE</sequence>
<dbReference type="AlphaFoldDB" id="A0A0F9A4S1"/>
<name>A0A0F9A4S1_9ZZZZ</name>
<organism evidence="1">
    <name type="scientific">marine sediment metagenome</name>
    <dbReference type="NCBI Taxonomy" id="412755"/>
    <lineage>
        <taxon>unclassified sequences</taxon>
        <taxon>metagenomes</taxon>
        <taxon>ecological metagenomes</taxon>
    </lineage>
</organism>
<evidence type="ECO:0000313" key="1">
    <source>
        <dbReference type="EMBL" id="KKK67161.1"/>
    </source>
</evidence>
<accession>A0A0F9A4S1</accession>
<reference evidence="1" key="1">
    <citation type="journal article" date="2015" name="Nature">
        <title>Complex archaea that bridge the gap between prokaryotes and eukaryotes.</title>
        <authorList>
            <person name="Spang A."/>
            <person name="Saw J.H."/>
            <person name="Jorgensen S.L."/>
            <person name="Zaremba-Niedzwiedzka K."/>
            <person name="Martijn J."/>
            <person name="Lind A.E."/>
            <person name="van Eijk R."/>
            <person name="Schleper C."/>
            <person name="Guy L."/>
            <person name="Ettema T.J."/>
        </authorList>
    </citation>
    <scope>NUCLEOTIDE SEQUENCE</scope>
</reference>
<protein>
    <submittedName>
        <fullName evidence="1">Uncharacterized protein</fullName>
    </submittedName>
</protein>
<proteinExistence type="predicted"/>